<evidence type="ECO:0000256" key="4">
    <source>
        <dbReference type="ARBA" id="ARBA00022679"/>
    </source>
</evidence>
<reference evidence="9" key="1">
    <citation type="journal article" date="2019" name="Int. J. Syst. Evol. Microbiol.">
        <title>The Global Catalogue of Microorganisms (GCM) 10K type strain sequencing project: providing services to taxonomists for standard genome sequencing and annotation.</title>
        <authorList>
            <consortium name="The Broad Institute Genomics Platform"/>
            <consortium name="The Broad Institute Genome Sequencing Center for Infectious Disease"/>
            <person name="Wu L."/>
            <person name="Ma J."/>
        </authorList>
    </citation>
    <scope>NUCLEOTIDE SEQUENCE [LARGE SCALE GENOMIC DNA]</scope>
    <source>
        <strain evidence="9">JCM 17926</strain>
    </source>
</reference>
<name>A0ABP8LTV0_9BACT</name>
<evidence type="ECO:0000256" key="5">
    <source>
        <dbReference type="ARBA" id="ARBA00022777"/>
    </source>
</evidence>
<dbReference type="EC" id="2.7.13.3" evidence="2"/>
<dbReference type="InterPro" id="IPR000014">
    <property type="entry name" value="PAS"/>
</dbReference>
<dbReference type="Proteomes" id="UP001500552">
    <property type="component" value="Unassembled WGS sequence"/>
</dbReference>
<dbReference type="InterPro" id="IPR001610">
    <property type="entry name" value="PAC"/>
</dbReference>
<evidence type="ECO:0000313" key="8">
    <source>
        <dbReference type="EMBL" id="GAA4434432.1"/>
    </source>
</evidence>
<dbReference type="Gene3D" id="3.30.450.20">
    <property type="entry name" value="PAS domain"/>
    <property type="match status" value="4"/>
</dbReference>
<organism evidence="8 9">
    <name type="scientific">Pontibacter saemangeumensis</name>
    <dbReference type="NCBI Taxonomy" id="1084525"/>
    <lineage>
        <taxon>Bacteria</taxon>
        <taxon>Pseudomonadati</taxon>
        <taxon>Bacteroidota</taxon>
        <taxon>Cytophagia</taxon>
        <taxon>Cytophagales</taxon>
        <taxon>Hymenobacteraceae</taxon>
        <taxon>Pontibacter</taxon>
    </lineage>
</organism>
<dbReference type="Pfam" id="PF08447">
    <property type="entry name" value="PAS_3"/>
    <property type="match status" value="2"/>
</dbReference>
<dbReference type="InterPro" id="IPR013655">
    <property type="entry name" value="PAS_fold_3"/>
</dbReference>
<dbReference type="SMART" id="SM00091">
    <property type="entry name" value="PAS"/>
    <property type="match status" value="2"/>
</dbReference>
<protein>
    <recommendedName>
        <fullName evidence="2">histidine kinase</fullName>
        <ecNumber evidence="2">2.7.13.3</ecNumber>
    </recommendedName>
</protein>
<comment type="caution">
    <text evidence="8">The sequence shown here is derived from an EMBL/GenBank/DDBJ whole genome shotgun (WGS) entry which is preliminary data.</text>
</comment>
<dbReference type="PROSITE" id="PS50113">
    <property type="entry name" value="PAC"/>
    <property type="match status" value="2"/>
</dbReference>
<proteinExistence type="predicted"/>
<dbReference type="InterPro" id="IPR000700">
    <property type="entry name" value="PAS-assoc_C"/>
</dbReference>
<dbReference type="SUPFAM" id="SSF55785">
    <property type="entry name" value="PYP-like sensor domain (PAS domain)"/>
    <property type="match status" value="3"/>
</dbReference>
<comment type="catalytic activity">
    <reaction evidence="1">
        <text>ATP + protein L-histidine = ADP + protein N-phospho-L-histidine.</text>
        <dbReference type="EC" id="2.7.13.3"/>
    </reaction>
</comment>
<dbReference type="NCBIfam" id="TIGR00229">
    <property type="entry name" value="sensory_box"/>
    <property type="match status" value="2"/>
</dbReference>
<dbReference type="EMBL" id="BAABHC010000014">
    <property type="protein sequence ID" value="GAA4434432.1"/>
    <property type="molecule type" value="Genomic_DNA"/>
</dbReference>
<sequence>MAPDLTILDATDAYLQALLLARDAIVNKNVLATFPDSANVSHASAKQNLEQSLNHVLRHKEPHTMPVLRYDLPLAPEKGGGFEPRYWSTTHTPVLSGEGEITYILQQTHDITGQVRQEQNARYNQAQLSMLTSATHAVAWEYDMAQDRLYWGTGLEEVLGYTSEEMGTGSDSWDSRVHPEDFPAMRASIAKAKESGEKTWAGEYRFLKANGSYAHVLDQGYIIYDEEQRPIRTVGSIIDVTRSKLAEQKLQESNSRFRHLLEVLPHMAWTADAQGGSLYFNDNWYSYTGMRQGQTDGWISVVHPEDSAEVLTVWHQAIQSGQMFEMEYRIRHAHDGSYRWFLERGLPMHGPDGRATMWMGTLTDIEEQKQALQALQQKDTQMENILRLSPAHLCLLSGPNHVCRYITPGVYEVYGNRHYLGRTAREIWPELQHLGFPDLLDQVYQKGDSVQISEFKAEVDRFRNGKPQEAYFNFKYQPLLNNGEVEGILISAVEVTELVEAKRKAEALAQALQHR</sequence>
<feature type="domain" description="PAC" evidence="7">
    <location>
        <begin position="200"/>
        <end position="252"/>
    </location>
</feature>
<accession>A0ABP8LTV0</accession>
<dbReference type="InterPro" id="IPR052162">
    <property type="entry name" value="Sensor_kinase/Photoreceptor"/>
</dbReference>
<dbReference type="InterPro" id="IPR035965">
    <property type="entry name" value="PAS-like_dom_sf"/>
</dbReference>
<keyword evidence="9" id="KW-1185">Reference proteome</keyword>
<keyword evidence="4" id="KW-0808">Transferase</keyword>
<feature type="domain" description="PAS" evidence="6">
    <location>
        <begin position="124"/>
        <end position="196"/>
    </location>
</feature>
<evidence type="ECO:0000259" key="6">
    <source>
        <dbReference type="PROSITE" id="PS50112"/>
    </source>
</evidence>
<evidence type="ECO:0000313" key="9">
    <source>
        <dbReference type="Proteomes" id="UP001500552"/>
    </source>
</evidence>
<dbReference type="PANTHER" id="PTHR43304">
    <property type="entry name" value="PHYTOCHROME-LIKE PROTEIN CPH1"/>
    <property type="match status" value="1"/>
</dbReference>
<evidence type="ECO:0000256" key="1">
    <source>
        <dbReference type="ARBA" id="ARBA00000085"/>
    </source>
</evidence>
<dbReference type="PANTHER" id="PTHR43304:SF1">
    <property type="entry name" value="PAC DOMAIN-CONTAINING PROTEIN"/>
    <property type="match status" value="1"/>
</dbReference>
<evidence type="ECO:0000256" key="2">
    <source>
        <dbReference type="ARBA" id="ARBA00012438"/>
    </source>
</evidence>
<dbReference type="Pfam" id="PF08448">
    <property type="entry name" value="PAS_4"/>
    <property type="match status" value="2"/>
</dbReference>
<feature type="domain" description="PAS" evidence="6">
    <location>
        <begin position="253"/>
        <end position="321"/>
    </location>
</feature>
<dbReference type="InterPro" id="IPR013656">
    <property type="entry name" value="PAS_4"/>
</dbReference>
<keyword evidence="5" id="KW-0418">Kinase</keyword>
<feature type="domain" description="PAC" evidence="7">
    <location>
        <begin position="324"/>
        <end position="377"/>
    </location>
</feature>
<gene>
    <name evidence="8" type="ORF">GCM10023188_25370</name>
</gene>
<dbReference type="SMART" id="SM00086">
    <property type="entry name" value="PAC"/>
    <property type="match status" value="2"/>
</dbReference>
<evidence type="ECO:0000259" key="7">
    <source>
        <dbReference type="PROSITE" id="PS50113"/>
    </source>
</evidence>
<keyword evidence="3" id="KW-0597">Phosphoprotein</keyword>
<dbReference type="CDD" id="cd00130">
    <property type="entry name" value="PAS"/>
    <property type="match status" value="2"/>
</dbReference>
<dbReference type="PROSITE" id="PS50112">
    <property type="entry name" value="PAS"/>
    <property type="match status" value="2"/>
</dbReference>
<evidence type="ECO:0000256" key="3">
    <source>
        <dbReference type="ARBA" id="ARBA00022553"/>
    </source>
</evidence>